<keyword evidence="1" id="KW-0812">Transmembrane</keyword>
<keyword evidence="1" id="KW-0472">Membrane</keyword>
<sequence length="817" mass="93554">MNDKDKVNLSIIIVVGLLFVATILGKNHLFGSQIDWLTQHVVFPDYFRQLFYETGNFIPNFASHIGGGQNVFNFSYYGLLNPFILLSYCFPFVEMAYYIGFISITLYLLTGLMSYWWFRAQSFHELLSLFLSLMLMMLAPILYHSHHHIMFVSYLPFLILAFIGVDWLIKHNQCWLLVLSTFLIIMTSYYYSVCAIIAIGIYYLYKYIKEYRRISVLGIWKIIQPMIISIFMSAVLLLPTYYAIKLNRSGSKSSYTWEELLIPRFDELLYKPFSVGITAVFLLAITALLFNRQKDFYNKFLAAVILIGSTSPFIMLILNGGMYIRGKALIPLAPIFCLILGIFIDKLQKKELNSLTLAISFAVMNGFIYLTGYTEMIFYIDSLIAVAAVLVYKRINRLAVLFVPILLLAGMQLFAVNEEESYVSVDDYKEARNEQAESLIAETIEEDNGYYRFSNAINKLAVANQVYGTSYYGTSIYSSVGNTYYSDFYKHTFGNNLNYRNILMNAGTDNTLFHSYMGVKYIVSKKDDIGFLYEKIASEGDVNLFVNENAFPMIYGSSKLTNESDFDRMSYPDTLNYLLNTIIVDDDVQTADVSTKNLKVYESDKLKDVYEFEAEETTTYKIELDEPVNGQLLLIQFDNEAVNRIDTSITINGMKNKLTAQKWRYHNQNNSFEYVLSGEESIEDLKITVTKGRYRITNLKIYTMEIDLQKSIDELDEFKITELNHGKSTIKGTITMSSAGYVATSYPFDKGFTVYADGKEIEVEKVNTAFLGFKLSEGEHEVKIVYHSPLLKEGAIASAIGLLLFIFIIAFERKRGA</sequence>
<feature type="transmembrane region" description="Helical" evidence="1">
    <location>
        <begin position="794"/>
        <end position="811"/>
    </location>
</feature>
<dbReference type="EMBL" id="JACXSI010000029">
    <property type="protein sequence ID" value="MBD3109193.1"/>
    <property type="molecule type" value="Genomic_DNA"/>
</dbReference>
<evidence type="ECO:0000256" key="1">
    <source>
        <dbReference type="SAM" id="Phobius"/>
    </source>
</evidence>
<feature type="transmembrane region" description="Helical" evidence="1">
    <location>
        <begin position="300"/>
        <end position="322"/>
    </location>
</feature>
<dbReference type="Proteomes" id="UP000602076">
    <property type="component" value="Unassembled WGS sequence"/>
</dbReference>
<feature type="transmembrane region" description="Helical" evidence="1">
    <location>
        <begin position="226"/>
        <end position="244"/>
    </location>
</feature>
<feature type="transmembrane region" description="Helical" evidence="1">
    <location>
        <begin position="328"/>
        <end position="345"/>
    </location>
</feature>
<feature type="transmembrane region" description="Helical" evidence="1">
    <location>
        <begin position="175"/>
        <end position="205"/>
    </location>
</feature>
<dbReference type="PANTHER" id="PTHR38454">
    <property type="entry name" value="INTEGRAL MEMBRANE PROTEIN-RELATED"/>
    <property type="match status" value="1"/>
</dbReference>
<accession>A0A927HD87</accession>
<reference evidence="2" key="1">
    <citation type="submission" date="2020-09" db="EMBL/GenBank/DDBJ databases">
        <title>Bacillus faecalis sp. nov., a moderately halophilic bacterium isolated from cow faeces.</title>
        <authorList>
            <person name="Jiang L."/>
            <person name="Lee J."/>
        </authorList>
    </citation>
    <scope>NUCLEOTIDE SEQUENCE</scope>
    <source>
        <strain evidence="2">AGMB 02131</strain>
    </source>
</reference>
<feature type="transmembrane region" description="Helical" evidence="1">
    <location>
        <begin position="123"/>
        <end position="142"/>
    </location>
</feature>
<dbReference type="PANTHER" id="PTHR38454:SF1">
    <property type="entry name" value="INTEGRAL MEMBRANE PROTEIN"/>
    <property type="match status" value="1"/>
</dbReference>
<dbReference type="InterPro" id="IPR018580">
    <property type="entry name" value="Uncharacterised_YfhO"/>
</dbReference>
<dbReference type="RefSeq" id="WP_190998729.1">
    <property type="nucleotide sequence ID" value="NZ_JACXSI010000029.1"/>
</dbReference>
<proteinExistence type="predicted"/>
<feature type="transmembrane region" description="Helical" evidence="1">
    <location>
        <begin position="97"/>
        <end position="117"/>
    </location>
</feature>
<evidence type="ECO:0000313" key="2">
    <source>
        <dbReference type="EMBL" id="MBD3109193.1"/>
    </source>
</evidence>
<keyword evidence="3" id="KW-1185">Reference proteome</keyword>
<protein>
    <submittedName>
        <fullName evidence="2">YfhO family protein</fullName>
    </submittedName>
</protein>
<feature type="transmembrane region" description="Helical" evidence="1">
    <location>
        <begin position="273"/>
        <end position="291"/>
    </location>
</feature>
<feature type="transmembrane region" description="Helical" evidence="1">
    <location>
        <begin position="352"/>
        <end position="370"/>
    </location>
</feature>
<feature type="transmembrane region" description="Helical" evidence="1">
    <location>
        <begin position="376"/>
        <end position="392"/>
    </location>
</feature>
<keyword evidence="1" id="KW-1133">Transmembrane helix</keyword>
<gene>
    <name evidence="2" type="ORF">IEO70_12625</name>
</gene>
<organism evidence="2 3">
    <name type="scientific">Peribacillus faecalis</name>
    <dbReference type="NCBI Taxonomy" id="2772559"/>
    <lineage>
        <taxon>Bacteria</taxon>
        <taxon>Bacillati</taxon>
        <taxon>Bacillota</taxon>
        <taxon>Bacilli</taxon>
        <taxon>Bacillales</taxon>
        <taxon>Bacillaceae</taxon>
        <taxon>Peribacillus</taxon>
    </lineage>
</organism>
<feature type="transmembrane region" description="Helical" evidence="1">
    <location>
        <begin position="7"/>
        <end position="25"/>
    </location>
</feature>
<feature type="transmembrane region" description="Helical" evidence="1">
    <location>
        <begin position="149"/>
        <end position="169"/>
    </location>
</feature>
<comment type="caution">
    <text evidence="2">The sequence shown here is derived from an EMBL/GenBank/DDBJ whole genome shotgun (WGS) entry which is preliminary data.</text>
</comment>
<name>A0A927HD87_9BACI</name>
<evidence type="ECO:0000313" key="3">
    <source>
        <dbReference type="Proteomes" id="UP000602076"/>
    </source>
</evidence>
<feature type="transmembrane region" description="Helical" evidence="1">
    <location>
        <begin position="399"/>
        <end position="416"/>
    </location>
</feature>
<dbReference type="AlphaFoldDB" id="A0A927HD87"/>
<dbReference type="Pfam" id="PF09586">
    <property type="entry name" value="YfhO"/>
    <property type="match status" value="1"/>
</dbReference>
<feature type="transmembrane region" description="Helical" evidence="1">
    <location>
        <begin position="74"/>
        <end position="90"/>
    </location>
</feature>